<reference evidence="1 2" key="1">
    <citation type="submission" date="2019-12" db="EMBL/GenBank/DDBJ databases">
        <title>Hymenobacter sp. HMF4947 Genome sequencing and assembly.</title>
        <authorList>
            <person name="Kang H."/>
            <person name="Cha I."/>
            <person name="Kim H."/>
            <person name="Joh K."/>
        </authorList>
    </citation>
    <scope>NUCLEOTIDE SEQUENCE [LARGE SCALE GENOMIC DNA]</scope>
    <source>
        <strain evidence="1 2">HMF4947</strain>
    </source>
</reference>
<proteinExistence type="predicted"/>
<comment type="caution">
    <text evidence="1">The sequence shown here is derived from an EMBL/GenBank/DDBJ whole genome shotgun (WGS) entry which is preliminary data.</text>
</comment>
<protein>
    <submittedName>
        <fullName evidence="1">Uncharacterized protein</fullName>
    </submittedName>
</protein>
<evidence type="ECO:0000313" key="2">
    <source>
        <dbReference type="Proteomes" id="UP000441336"/>
    </source>
</evidence>
<gene>
    <name evidence="1" type="ORF">GO988_22940</name>
</gene>
<evidence type="ECO:0000313" key="1">
    <source>
        <dbReference type="EMBL" id="MVN79198.1"/>
    </source>
</evidence>
<dbReference type="Pfam" id="PF20137">
    <property type="entry name" value="BubE"/>
    <property type="match status" value="1"/>
</dbReference>
<accession>A0A7K1TLA3</accession>
<sequence length="152" mass="17261">MRREVIQPEFVEAIPRELEEGVLYISIPFATAVHNCYCGCGNRVVTPLTPFKWKLSYDGEAVWLSPSIGNWSFPCQSHYWIKRNRIQWDGQWSAEEIAAGRKRDLRAQQQHFTSTPAPPAPAFTPPVAPVPEPPIGFWKGLWRKLKLSGSNA</sequence>
<dbReference type="AlphaFoldDB" id="A0A7K1TLA3"/>
<dbReference type="EMBL" id="WQKZ01000011">
    <property type="protein sequence ID" value="MVN79198.1"/>
    <property type="molecule type" value="Genomic_DNA"/>
</dbReference>
<keyword evidence="2" id="KW-1185">Reference proteome</keyword>
<dbReference type="Proteomes" id="UP000441336">
    <property type="component" value="Unassembled WGS sequence"/>
</dbReference>
<name>A0A7K1TLA3_9BACT</name>
<dbReference type="InterPro" id="IPR045384">
    <property type="entry name" value="DUF6527"/>
</dbReference>
<organism evidence="1 2">
    <name type="scientific">Hymenobacter ginkgonis</name>
    <dbReference type="NCBI Taxonomy" id="2682976"/>
    <lineage>
        <taxon>Bacteria</taxon>
        <taxon>Pseudomonadati</taxon>
        <taxon>Bacteroidota</taxon>
        <taxon>Cytophagia</taxon>
        <taxon>Cytophagales</taxon>
        <taxon>Hymenobacteraceae</taxon>
        <taxon>Hymenobacter</taxon>
    </lineage>
</organism>